<evidence type="ECO:0008006" key="3">
    <source>
        <dbReference type="Google" id="ProtNLM"/>
    </source>
</evidence>
<proteinExistence type="predicted"/>
<comment type="caution">
    <text evidence="1">The sequence shown here is derived from an EMBL/GenBank/DDBJ whole genome shotgun (WGS) entry which is preliminary data.</text>
</comment>
<sequence>MVASKSIVADLNQGDKLTEHNYDIWHRKIQFLLEEQDMLATVTQPIQEPKQGNTMQHRRDNEAYQIFKNKDRVALIFILSSMRNDLMLCFVRYQTAKEV</sequence>
<evidence type="ECO:0000313" key="2">
    <source>
        <dbReference type="Proteomes" id="UP000245207"/>
    </source>
</evidence>
<dbReference type="OrthoDB" id="1909174at2759"/>
<keyword evidence="2" id="KW-1185">Reference proteome</keyword>
<accession>A0A2U1LF53</accession>
<name>A0A2U1LF53_ARTAN</name>
<dbReference type="EMBL" id="PKPP01009720">
    <property type="protein sequence ID" value="PWA47626.1"/>
    <property type="molecule type" value="Genomic_DNA"/>
</dbReference>
<dbReference type="AlphaFoldDB" id="A0A2U1LF53"/>
<gene>
    <name evidence="1" type="ORF">CTI12_AA497550</name>
</gene>
<reference evidence="1 2" key="1">
    <citation type="journal article" date="2018" name="Mol. Plant">
        <title>The genome of Artemisia annua provides insight into the evolution of Asteraceae family and artemisinin biosynthesis.</title>
        <authorList>
            <person name="Shen Q."/>
            <person name="Zhang L."/>
            <person name="Liao Z."/>
            <person name="Wang S."/>
            <person name="Yan T."/>
            <person name="Shi P."/>
            <person name="Liu M."/>
            <person name="Fu X."/>
            <person name="Pan Q."/>
            <person name="Wang Y."/>
            <person name="Lv Z."/>
            <person name="Lu X."/>
            <person name="Zhang F."/>
            <person name="Jiang W."/>
            <person name="Ma Y."/>
            <person name="Chen M."/>
            <person name="Hao X."/>
            <person name="Li L."/>
            <person name="Tang Y."/>
            <person name="Lv G."/>
            <person name="Zhou Y."/>
            <person name="Sun X."/>
            <person name="Brodelius P.E."/>
            <person name="Rose J.K.C."/>
            <person name="Tang K."/>
        </authorList>
    </citation>
    <scope>NUCLEOTIDE SEQUENCE [LARGE SCALE GENOMIC DNA]</scope>
    <source>
        <strain evidence="2">cv. Huhao1</strain>
        <tissue evidence="1">Leaf</tissue>
    </source>
</reference>
<protein>
    <recommendedName>
        <fullName evidence="3">Zinc finger, CCHC-type</fullName>
    </recommendedName>
</protein>
<dbReference type="Proteomes" id="UP000245207">
    <property type="component" value="Unassembled WGS sequence"/>
</dbReference>
<evidence type="ECO:0000313" key="1">
    <source>
        <dbReference type="EMBL" id="PWA47626.1"/>
    </source>
</evidence>
<organism evidence="1 2">
    <name type="scientific">Artemisia annua</name>
    <name type="common">Sweet wormwood</name>
    <dbReference type="NCBI Taxonomy" id="35608"/>
    <lineage>
        <taxon>Eukaryota</taxon>
        <taxon>Viridiplantae</taxon>
        <taxon>Streptophyta</taxon>
        <taxon>Embryophyta</taxon>
        <taxon>Tracheophyta</taxon>
        <taxon>Spermatophyta</taxon>
        <taxon>Magnoliopsida</taxon>
        <taxon>eudicotyledons</taxon>
        <taxon>Gunneridae</taxon>
        <taxon>Pentapetalae</taxon>
        <taxon>asterids</taxon>
        <taxon>campanulids</taxon>
        <taxon>Asterales</taxon>
        <taxon>Asteraceae</taxon>
        <taxon>Asteroideae</taxon>
        <taxon>Anthemideae</taxon>
        <taxon>Artemisiinae</taxon>
        <taxon>Artemisia</taxon>
    </lineage>
</organism>